<accession>A0A9L0RR98</accession>
<reference evidence="2 3" key="1">
    <citation type="journal article" date="2009" name="Science">
        <title>Genome sequence, comparative analysis, and population genetics of the domestic horse.</title>
        <authorList>
            <consortium name="Broad Institute Genome Sequencing Platform"/>
            <consortium name="Broad Institute Whole Genome Assembly Team"/>
            <person name="Wade C.M."/>
            <person name="Giulotto E."/>
            <person name="Sigurdsson S."/>
            <person name="Zoli M."/>
            <person name="Gnerre S."/>
            <person name="Imsland F."/>
            <person name="Lear T.L."/>
            <person name="Adelson D.L."/>
            <person name="Bailey E."/>
            <person name="Bellone R.R."/>
            <person name="Bloecker H."/>
            <person name="Distl O."/>
            <person name="Edgar R.C."/>
            <person name="Garber M."/>
            <person name="Leeb T."/>
            <person name="Mauceli E."/>
            <person name="MacLeod J.N."/>
            <person name="Penedo M.C.T."/>
            <person name="Raison J.M."/>
            <person name="Sharpe T."/>
            <person name="Vogel J."/>
            <person name="Andersson L."/>
            <person name="Antczak D.F."/>
            <person name="Biagi T."/>
            <person name="Binns M.M."/>
            <person name="Chowdhary B.P."/>
            <person name="Coleman S.J."/>
            <person name="Della Valle G."/>
            <person name="Fryc S."/>
            <person name="Guerin G."/>
            <person name="Hasegawa T."/>
            <person name="Hill E.W."/>
            <person name="Jurka J."/>
            <person name="Kiialainen A."/>
            <person name="Lindgren G."/>
            <person name="Liu J."/>
            <person name="Magnani E."/>
            <person name="Mickelson J.R."/>
            <person name="Murray J."/>
            <person name="Nergadze S.G."/>
            <person name="Onofrio R."/>
            <person name="Pedroni S."/>
            <person name="Piras M.F."/>
            <person name="Raudsepp T."/>
            <person name="Rocchi M."/>
            <person name="Roeed K.H."/>
            <person name="Ryder O.A."/>
            <person name="Searle S."/>
            <person name="Skow L."/>
            <person name="Swinburne J.E."/>
            <person name="Syvaenen A.C."/>
            <person name="Tozaki T."/>
            <person name="Valberg S.J."/>
            <person name="Vaudin M."/>
            <person name="White J.R."/>
            <person name="Zody M.C."/>
            <person name="Lander E.S."/>
            <person name="Lindblad-Toh K."/>
        </authorList>
    </citation>
    <scope>NUCLEOTIDE SEQUENCE [LARGE SCALE GENOMIC DNA]</scope>
    <source>
        <strain evidence="2 3">Thoroughbred</strain>
    </source>
</reference>
<proteinExistence type="predicted"/>
<feature type="region of interest" description="Disordered" evidence="1">
    <location>
        <begin position="1"/>
        <end position="101"/>
    </location>
</feature>
<protein>
    <submittedName>
        <fullName evidence="2">Uncharacterized protein</fullName>
    </submittedName>
</protein>
<dbReference type="Proteomes" id="UP000002281">
    <property type="component" value="Chromosome 23"/>
</dbReference>
<sequence length="173" mass="18173">MTSFLPPSQRPLKGRRSWCRLPETRPPERPRRSGRPAGRCGASPRRPGRVLPVDLERESAALRARQRGHGAPAARQPLGSRGADGGVPASRRAAAAHAARDASLICQSGLETSAFPPSALKSPRGRAQAPGRGGEPSHRRPARRAASAGEKGVDTLRNCPPDARAAGALFPGP</sequence>
<reference evidence="2" key="2">
    <citation type="submission" date="2025-08" db="UniProtKB">
        <authorList>
            <consortium name="Ensembl"/>
        </authorList>
    </citation>
    <scope>IDENTIFICATION</scope>
    <source>
        <strain evidence="2">Thoroughbred</strain>
    </source>
</reference>
<dbReference type="Ensembl" id="ENSECAT00000067417.2">
    <property type="protein sequence ID" value="ENSECAP00000066395.1"/>
    <property type="gene ID" value="ENSECAG00000041352.2"/>
</dbReference>
<organism evidence="2 3">
    <name type="scientific">Equus caballus</name>
    <name type="common">Horse</name>
    <dbReference type="NCBI Taxonomy" id="9796"/>
    <lineage>
        <taxon>Eukaryota</taxon>
        <taxon>Metazoa</taxon>
        <taxon>Chordata</taxon>
        <taxon>Craniata</taxon>
        <taxon>Vertebrata</taxon>
        <taxon>Euteleostomi</taxon>
        <taxon>Mammalia</taxon>
        <taxon>Eutheria</taxon>
        <taxon>Laurasiatheria</taxon>
        <taxon>Perissodactyla</taxon>
        <taxon>Equidae</taxon>
        <taxon>Equus</taxon>
    </lineage>
</organism>
<dbReference type="GeneTree" id="ENSGT00410000028750"/>
<evidence type="ECO:0000313" key="2">
    <source>
        <dbReference type="Ensembl" id="ENSECAP00000066395.1"/>
    </source>
</evidence>
<dbReference type="Pfam" id="PF17710">
    <property type="entry name" value="DUF5555"/>
    <property type="match status" value="1"/>
</dbReference>
<keyword evidence="3" id="KW-1185">Reference proteome</keyword>
<evidence type="ECO:0000313" key="3">
    <source>
        <dbReference type="Proteomes" id="UP000002281"/>
    </source>
</evidence>
<reference evidence="2" key="3">
    <citation type="submission" date="2025-09" db="UniProtKB">
        <authorList>
            <consortium name="Ensembl"/>
        </authorList>
    </citation>
    <scope>IDENTIFICATION</scope>
    <source>
        <strain evidence="2">Thoroughbred</strain>
    </source>
</reference>
<evidence type="ECO:0000256" key="1">
    <source>
        <dbReference type="SAM" id="MobiDB-lite"/>
    </source>
</evidence>
<dbReference type="AlphaFoldDB" id="A0A9L0RR98"/>
<feature type="region of interest" description="Disordered" evidence="1">
    <location>
        <begin position="113"/>
        <end position="173"/>
    </location>
</feature>
<dbReference type="InterPro" id="IPR040791">
    <property type="entry name" value="DUF5555"/>
</dbReference>
<name>A0A9L0RR98_HORSE</name>
<feature type="compositionally biased region" description="Basic and acidic residues" evidence="1">
    <location>
        <begin position="22"/>
        <end position="31"/>
    </location>
</feature>